<reference evidence="2 3" key="1">
    <citation type="submission" date="2016-10" db="EMBL/GenBank/DDBJ databases">
        <authorList>
            <person name="de Groot N.N."/>
        </authorList>
    </citation>
    <scope>NUCLEOTIDE SEQUENCE [LARGE SCALE GENOMIC DNA]</scope>
    <source>
        <strain evidence="2 3">CGMCC 1.3442</strain>
    </source>
</reference>
<sequence>MKLKLLFILVSTLLLSACLYPDEQRVEQMPTNEEQLQQVQNAVNQYKEQNGGLLPIKNSDMDTPIFIKYQIDFNTLKNANIMGQAPGNSFERGGVYSYVIINPEEETEVKVSDVRINQKLRSVNYEINLYRNEHLYPPYGETIGRNYFKIDTERMDVDEPFTVNSPYTGQKLDIIINAQGRALVDYRPDVYRLLEEENITEYEGDLRYLLTDHYPMVPAYSPPMKLIDGNVEFSSQDSETE</sequence>
<dbReference type="STRING" id="237069.SAMN05216498_2687"/>
<protein>
    <recommendedName>
        <fullName evidence="4">ABC transporter periplasmic binding protein yphF</fullName>
    </recommendedName>
</protein>
<dbReference type="RefSeq" id="WP_093857093.1">
    <property type="nucleotide sequence ID" value="NZ_BJVZ01000002.1"/>
</dbReference>
<proteinExistence type="predicted"/>
<dbReference type="EMBL" id="FNIG01000006">
    <property type="protein sequence ID" value="SDN61846.1"/>
    <property type="molecule type" value="Genomic_DNA"/>
</dbReference>
<keyword evidence="3" id="KW-1185">Reference proteome</keyword>
<gene>
    <name evidence="2" type="ORF">SAMN05216498_2687</name>
</gene>
<evidence type="ECO:0000313" key="2">
    <source>
        <dbReference type="EMBL" id="SDN61846.1"/>
    </source>
</evidence>
<feature type="signal peptide" evidence="1">
    <location>
        <begin position="1"/>
        <end position="17"/>
    </location>
</feature>
<dbReference type="Proteomes" id="UP000199334">
    <property type="component" value="Unassembled WGS sequence"/>
</dbReference>
<dbReference type="AlphaFoldDB" id="A0A1H0CVM2"/>
<evidence type="ECO:0000256" key="1">
    <source>
        <dbReference type="SAM" id="SignalP"/>
    </source>
</evidence>
<dbReference type="PROSITE" id="PS51257">
    <property type="entry name" value="PROKAR_LIPOPROTEIN"/>
    <property type="match status" value="1"/>
</dbReference>
<keyword evidence="1" id="KW-0732">Signal</keyword>
<name>A0A1H0CVM2_9BACI</name>
<evidence type="ECO:0008006" key="4">
    <source>
        <dbReference type="Google" id="ProtNLM"/>
    </source>
</evidence>
<organism evidence="2 3">
    <name type="scientific">Tenuibacillus multivorans</name>
    <dbReference type="NCBI Taxonomy" id="237069"/>
    <lineage>
        <taxon>Bacteria</taxon>
        <taxon>Bacillati</taxon>
        <taxon>Bacillota</taxon>
        <taxon>Bacilli</taxon>
        <taxon>Bacillales</taxon>
        <taxon>Bacillaceae</taxon>
        <taxon>Tenuibacillus</taxon>
    </lineage>
</organism>
<feature type="chain" id="PRO_5038617343" description="ABC transporter periplasmic binding protein yphF" evidence="1">
    <location>
        <begin position="18"/>
        <end position="241"/>
    </location>
</feature>
<accession>A0A1H0CVM2</accession>
<evidence type="ECO:0000313" key="3">
    <source>
        <dbReference type="Proteomes" id="UP000199334"/>
    </source>
</evidence>
<dbReference type="OrthoDB" id="2449131at2"/>